<reference evidence="2" key="1">
    <citation type="submission" date="2023-07" db="EMBL/GenBank/DDBJ databases">
        <title>Genome content predicts the carbon catabolic preferences of heterotrophic bacteria.</title>
        <authorList>
            <person name="Gralka M."/>
        </authorList>
    </citation>
    <scope>NUCLEOTIDE SEQUENCE</scope>
    <source>
        <strain evidence="2">I2M02</strain>
    </source>
</reference>
<evidence type="ECO:0000313" key="3">
    <source>
        <dbReference type="Proteomes" id="UP001169823"/>
    </source>
</evidence>
<organism evidence="2 3">
    <name type="scientific">Celeribacter halophilus</name>
    <dbReference type="NCBI Taxonomy" id="576117"/>
    <lineage>
        <taxon>Bacteria</taxon>
        <taxon>Pseudomonadati</taxon>
        <taxon>Pseudomonadota</taxon>
        <taxon>Alphaproteobacteria</taxon>
        <taxon>Rhodobacterales</taxon>
        <taxon>Roseobacteraceae</taxon>
        <taxon>Celeribacter</taxon>
    </lineage>
</organism>
<protein>
    <submittedName>
        <fullName evidence="2">HNH endonuclease</fullName>
    </submittedName>
</protein>
<gene>
    <name evidence="2" type="ORF">Q4494_00830</name>
</gene>
<evidence type="ECO:0000313" key="2">
    <source>
        <dbReference type="EMBL" id="MDO6455607.1"/>
    </source>
</evidence>
<proteinExistence type="predicted"/>
<keyword evidence="2" id="KW-0255">Endonuclease</keyword>
<accession>A0AAW7XPG3</accession>
<comment type="caution">
    <text evidence="2">The sequence shown here is derived from an EMBL/GenBank/DDBJ whole genome shotgun (WGS) entry which is preliminary data.</text>
</comment>
<evidence type="ECO:0000259" key="1">
    <source>
        <dbReference type="Pfam" id="PF13391"/>
    </source>
</evidence>
<dbReference type="AlphaFoldDB" id="A0AAW7XPG3"/>
<feature type="domain" description="HNH nuclease" evidence="1">
    <location>
        <begin position="300"/>
        <end position="349"/>
    </location>
</feature>
<keyword evidence="2" id="KW-0378">Hydrolase</keyword>
<sequence>MIEADPSAMQVFARWRNAPTNAFGSKNRPGVIPTEDKKRYSLIYNELMHAAQSARDKLSDPSLVEIKSMNYSHEYGSRGHRPVDIWVSICGANSEAFARMPQIYAIASERGLEIGFAISISEDDYYDPSVKSRNRTIVPLINQKLPSSDDDLTKSISEKLTVEGGWHFNKKARLSPDKAGFGEWSSFSDLIQSIKVSGSSQGGGSICKFYAMDELLQLDLDAEFSHIVEIFLPVLLRCAPNSWDSLVTTAHKDLDSLSEEVEFDPTDITDAREKVLRAIAQRRGQKKFRRMLLKAYKSSCAISQTSVEEVLEAAHITPYLGEDTNTISNGLLLRTDLHTLFDLFLIKINPESLQVEVAPSLASTPYWRYNQQRIHLPAKSSDHPSALALAQHYNS</sequence>
<dbReference type="InterPro" id="IPR003615">
    <property type="entry name" value="HNH_nuc"/>
</dbReference>
<dbReference type="EMBL" id="JAUOPJ010000001">
    <property type="protein sequence ID" value="MDO6455607.1"/>
    <property type="molecule type" value="Genomic_DNA"/>
</dbReference>
<dbReference type="Pfam" id="PF13391">
    <property type="entry name" value="HNH_2"/>
    <property type="match status" value="1"/>
</dbReference>
<name>A0AAW7XPG3_9RHOB</name>
<dbReference type="RefSeq" id="WP_303493925.1">
    <property type="nucleotide sequence ID" value="NZ_JAUOPJ010000001.1"/>
</dbReference>
<dbReference type="Proteomes" id="UP001169823">
    <property type="component" value="Unassembled WGS sequence"/>
</dbReference>
<keyword evidence="2" id="KW-0540">Nuclease</keyword>
<dbReference type="GO" id="GO:0004519">
    <property type="term" value="F:endonuclease activity"/>
    <property type="evidence" value="ECO:0007669"/>
    <property type="project" value="UniProtKB-KW"/>
</dbReference>